<dbReference type="CDD" id="cd01743">
    <property type="entry name" value="GATase1_Anthranilate_Synthase"/>
    <property type="match status" value="1"/>
</dbReference>
<evidence type="ECO:0000259" key="12">
    <source>
        <dbReference type="Pfam" id="PF00425"/>
    </source>
</evidence>
<dbReference type="EC" id="2.6.1.85" evidence="4"/>
<dbReference type="PANTHER" id="PTHR11236">
    <property type="entry name" value="AMINOBENZOATE/ANTHRANILATE SYNTHASE"/>
    <property type="match status" value="1"/>
</dbReference>
<dbReference type="InterPro" id="IPR006221">
    <property type="entry name" value="TrpG/PapA_dom"/>
</dbReference>
<evidence type="ECO:0000256" key="5">
    <source>
        <dbReference type="ARBA" id="ARBA00022679"/>
    </source>
</evidence>
<evidence type="ECO:0000256" key="3">
    <source>
        <dbReference type="ARBA" id="ARBA00005970"/>
    </source>
</evidence>
<sequence>MSTTSKLPPLPRTVILDYYDSYTNNILTLFTKLYSDEEVLKKVVVIKHDRYTWAEFQSAILPSVDCVILSPGPGRPDKPADIGFGLDLLRSHLVPILGVCLGHQAIGVAFGAKIINTPRITHGHVISVAPVRPAKGLFAKPEWTEAGEGGFDVVVYNSLTVDSASLPDELEVTAWSAPKVGSERTIQGLAHRDYPIWGVQYHPESISSTRGPDLLRSFLASVHTFHAQPPSYPALPEHIIASCSYRVTTPPAGSSRRAGHRPGRGTPMVSPYPTPPISREGSSNSRTEGRGGFGRMRLVERRYGDIGRHENTGDVFQAVVKAQSRKGKERVIGEVWLDGETPTRPTTTSLATPLFLLTYSLSSRRVALHRSGASPVSLSLEEETFWAWFGEGQKWLSATLTPGVGSDREAPGGWKGGWVGWMGYEMKSESLAGYARRSKRVRGERNGDAAEREEVDAAWAWCDHILERRSDGEWVAEGIVLDESIGSSGHTDEKDEGGGMIPWLLSVGITFASPQSTFDTWSADISNTLANVPAPTVLPVSRLPDFKPVSTGQEYKRRIGVCREAIRQGESYELTLTTKFTATLPPSSSSSSTAAPALSSSPADIGASDGLTDPLSLYLHLRTANPAYYSTYLHFPTLPSRSTSRTQTTAAGIAIISSSPERFLKIEKGVVEMMPIKGTRARVKPGACVCRSSTEMGDYEERGGCLGGERCAEWAREEDRRIGEELRLDPKERAENLMIVDLIRADLLSSCPPSSVLVPKLIALESYGVHNLVTTVRGQLAPNVGVVEAVARCFPPGSMTGAPKLRSVGLLEGIEPDEGEEGRRGVYSGCLGYFSIDGTADLSVVIRTIVLKGDQLSLGAGGAITWLSDPEKEWDEVLTKVRSVVGKLNGVA</sequence>
<evidence type="ECO:0000256" key="6">
    <source>
        <dbReference type="ARBA" id="ARBA00022909"/>
    </source>
</evidence>
<dbReference type="SUPFAM" id="SSF52317">
    <property type="entry name" value="Class I glutamine amidotransferase-like"/>
    <property type="match status" value="1"/>
</dbReference>
<dbReference type="AlphaFoldDB" id="A0AA38LRN4"/>
<dbReference type="Gene3D" id="3.60.120.10">
    <property type="entry name" value="Anthranilate synthase"/>
    <property type="match status" value="1"/>
</dbReference>
<dbReference type="Gene3D" id="3.40.50.880">
    <property type="match status" value="1"/>
</dbReference>
<name>A0AA38LRN4_9TREE</name>
<dbReference type="InterPro" id="IPR019999">
    <property type="entry name" value="Anth_synth_I-like"/>
</dbReference>
<organism evidence="13 14">
    <name type="scientific">Dioszegia hungarica</name>
    <dbReference type="NCBI Taxonomy" id="4972"/>
    <lineage>
        <taxon>Eukaryota</taxon>
        <taxon>Fungi</taxon>
        <taxon>Dikarya</taxon>
        <taxon>Basidiomycota</taxon>
        <taxon>Agaricomycotina</taxon>
        <taxon>Tremellomycetes</taxon>
        <taxon>Tremellales</taxon>
        <taxon>Bulleribasidiaceae</taxon>
        <taxon>Dioszegia</taxon>
    </lineage>
</organism>
<evidence type="ECO:0000313" key="13">
    <source>
        <dbReference type="EMBL" id="KAI9633330.1"/>
    </source>
</evidence>
<proteinExistence type="inferred from homology"/>
<dbReference type="InterPro" id="IPR005801">
    <property type="entry name" value="ADC_synthase"/>
</dbReference>
<keyword evidence="6" id="KW-0289">Folate biosynthesis</keyword>
<gene>
    <name evidence="13" type="ORF">MKK02DRAFT_18492</name>
</gene>
<feature type="region of interest" description="Disordered" evidence="10">
    <location>
        <begin position="249"/>
        <end position="291"/>
    </location>
</feature>
<evidence type="ECO:0000313" key="14">
    <source>
        <dbReference type="Proteomes" id="UP001164286"/>
    </source>
</evidence>
<dbReference type="GeneID" id="77725160"/>
<evidence type="ECO:0000256" key="7">
    <source>
        <dbReference type="ARBA" id="ARBA00022962"/>
    </source>
</evidence>
<keyword evidence="7" id="KW-0315">Glutamine amidotransferase</keyword>
<dbReference type="SUPFAM" id="SSF56322">
    <property type="entry name" value="ADC synthase"/>
    <property type="match status" value="1"/>
</dbReference>
<comment type="similarity">
    <text evidence="3">In the C-terminal section; belongs to the anthranilate synthase component I family.</text>
</comment>
<comment type="pathway">
    <text evidence="2">Cofactor biosynthesis; tetrahydrofolate biosynthesis; 4-aminobenzoate from chorismate: step 1/2.</text>
</comment>
<evidence type="ECO:0000256" key="9">
    <source>
        <dbReference type="ARBA" id="ARBA00031904"/>
    </source>
</evidence>
<comment type="catalytic activity">
    <reaction evidence="1">
        <text>chorismate + L-glutamine = 4-amino-4-deoxychorismate + L-glutamate</text>
        <dbReference type="Rhea" id="RHEA:11672"/>
        <dbReference type="ChEBI" id="CHEBI:29748"/>
        <dbReference type="ChEBI" id="CHEBI:29985"/>
        <dbReference type="ChEBI" id="CHEBI:58359"/>
        <dbReference type="ChEBI" id="CHEBI:58406"/>
        <dbReference type="EC" id="2.6.1.85"/>
    </reaction>
</comment>
<evidence type="ECO:0000256" key="8">
    <source>
        <dbReference type="ARBA" id="ARBA00031329"/>
    </source>
</evidence>
<dbReference type="InterPro" id="IPR017926">
    <property type="entry name" value="GATASE"/>
</dbReference>
<dbReference type="Proteomes" id="UP001164286">
    <property type="component" value="Unassembled WGS sequence"/>
</dbReference>
<feature type="region of interest" description="Disordered" evidence="10">
    <location>
        <begin position="583"/>
        <end position="605"/>
    </location>
</feature>
<reference evidence="13" key="1">
    <citation type="journal article" date="2022" name="G3 (Bethesda)">
        <title>High quality genome of the basidiomycete yeast Dioszegia hungarica PDD-24b-2 isolated from cloud water.</title>
        <authorList>
            <person name="Jarrige D."/>
            <person name="Haridas S."/>
            <person name="Bleykasten-Grosshans C."/>
            <person name="Joly M."/>
            <person name="Nadalig T."/>
            <person name="Sancelme M."/>
            <person name="Vuilleumier S."/>
            <person name="Grigoriev I.V."/>
            <person name="Amato P."/>
            <person name="Bringel F."/>
        </authorList>
    </citation>
    <scope>NUCLEOTIDE SEQUENCE</scope>
    <source>
        <strain evidence="13">PDD-24b-2</strain>
    </source>
</reference>
<dbReference type="PRINTS" id="PR00099">
    <property type="entry name" value="CPSGATASE"/>
</dbReference>
<evidence type="ECO:0000256" key="2">
    <source>
        <dbReference type="ARBA" id="ARBA00005009"/>
    </source>
</evidence>
<dbReference type="GO" id="GO:0046656">
    <property type="term" value="P:folic acid biosynthetic process"/>
    <property type="evidence" value="ECO:0007669"/>
    <property type="project" value="UniProtKB-KW"/>
</dbReference>
<evidence type="ECO:0000259" key="11">
    <source>
        <dbReference type="Pfam" id="PF00117"/>
    </source>
</evidence>
<comment type="caution">
    <text evidence="13">The sequence shown here is derived from an EMBL/GenBank/DDBJ whole genome shotgun (WGS) entry which is preliminary data.</text>
</comment>
<dbReference type="GO" id="GO:0046820">
    <property type="term" value="F:4-amino-4-deoxychorismate synthase activity"/>
    <property type="evidence" value="ECO:0007669"/>
    <property type="project" value="UniProtKB-EC"/>
</dbReference>
<dbReference type="GO" id="GO:0008153">
    <property type="term" value="P:4-aminobenzoate biosynthetic process"/>
    <property type="evidence" value="ECO:0007669"/>
    <property type="project" value="TreeGrafter"/>
</dbReference>
<evidence type="ECO:0000256" key="4">
    <source>
        <dbReference type="ARBA" id="ARBA00013139"/>
    </source>
</evidence>
<evidence type="ECO:0000256" key="10">
    <source>
        <dbReference type="SAM" id="MobiDB-lite"/>
    </source>
</evidence>
<keyword evidence="5" id="KW-0808">Transferase</keyword>
<keyword evidence="14" id="KW-1185">Reference proteome</keyword>
<dbReference type="GO" id="GO:0005737">
    <property type="term" value="C:cytoplasm"/>
    <property type="evidence" value="ECO:0007669"/>
    <property type="project" value="TreeGrafter"/>
</dbReference>
<protein>
    <recommendedName>
        <fullName evidence="4">aminodeoxychorismate synthase</fullName>
        <ecNumber evidence="4">2.6.1.85</ecNumber>
    </recommendedName>
    <alternativeName>
        <fullName evidence="8">Para-aminobenzoate synthase</fullName>
    </alternativeName>
    <alternativeName>
        <fullName evidence="9">p-aminobenzoic acid synthase</fullName>
    </alternativeName>
</protein>
<dbReference type="PANTHER" id="PTHR11236:SF18">
    <property type="entry name" value="AMINODEOXYCHORISMATE SYNTHASE"/>
    <property type="match status" value="1"/>
</dbReference>
<feature type="domain" description="Glutamine amidotransferase" evidence="11">
    <location>
        <begin position="14"/>
        <end position="220"/>
    </location>
</feature>
<dbReference type="EMBL" id="JAKWFO010000011">
    <property type="protein sequence ID" value="KAI9633330.1"/>
    <property type="molecule type" value="Genomic_DNA"/>
</dbReference>
<feature type="compositionally biased region" description="Low complexity" evidence="10">
    <location>
        <begin position="583"/>
        <end position="603"/>
    </location>
</feature>
<accession>A0AA38LRN4</accession>
<dbReference type="Pfam" id="PF00425">
    <property type="entry name" value="Chorismate_bind"/>
    <property type="match status" value="1"/>
</dbReference>
<dbReference type="Pfam" id="PF00117">
    <property type="entry name" value="GATase"/>
    <property type="match status" value="1"/>
</dbReference>
<dbReference type="InterPro" id="IPR015890">
    <property type="entry name" value="Chorismate_C"/>
</dbReference>
<feature type="domain" description="Chorismate-utilising enzyme C-terminal" evidence="12">
    <location>
        <begin position="553"/>
        <end position="880"/>
    </location>
</feature>
<evidence type="ECO:0000256" key="1">
    <source>
        <dbReference type="ARBA" id="ARBA00001000"/>
    </source>
</evidence>
<dbReference type="PRINTS" id="PR00096">
    <property type="entry name" value="GATASE"/>
</dbReference>
<dbReference type="RefSeq" id="XP_052943107.1">
    <property type="nucleotide sequence ID" value="XM_053085959.1"/>
</dbReference>
<dbReference type="PRINTS" id="PR00097">
    <property type="entry name" value="ANTSNTHASEII"/>
</dbReference>
<dbReference type="InterPro" id="IPR029062">
    <property type="entry name" value="Class_I_gatase-like"/>
</dbReference>
<dbReference type="GO" id="GO:0000162">
    <property type="term" value="P:L-tryptophan biosynthetic process"/>
    <property type="evidence" value="ECO:0007669"/>
    <property type="project" value="TreeGrafter"/>
</dbReference>
<dbReference type="PROSITE" id="PS51273">
    <property type="entry name" value="GATASE_TYPE_1"/>
    <property type="match status" value="1"/>
</dbReference>